<reference evidence="2" key="1">
    <citation type="submission" date="2021-12" db="EMBL/GenBank/DDBJ databases">
        <authorList>
            <person name="King R."/>
        </authorList>
    </citation>
    <scope>NUCLEOTIDE SEQUENCE</scope>
</reference>
<gene>
    <name evidence="2" type="ORF">BEMITA_LOCUS9565</name>
</gene>
<protein>
    <submittedName>
        <fullName evidence="2">Uncharacterized protein</fullName>
    </submittedName>
</protein>
<sequence>MTYQKHRDNRYCTRMKQFKDWKLPVCGFSFPRLTTDKLVLLDIPTAVAGRRNLKANLTIYRARRENIDDHNPAFLLAIGYGNMDLQFVGEKTGSVVRVYIVYLVDRSLCEAAWAIRQAQTCSTCSVKLKLKEELAIKQGERETPESNGDRERRGTGKYDSLIPKGSKGDIEKQFIESKVTNVPAMVISCFFIFMNGLKEKVISQIVEAANPPPPPREPALPAYGPTRYGVPAYGPPRYGEPAYGPPRYGVPTYAPTPYGPPADGLPPGTWYPYGDTPQKWPILYWESARNPLFSESMECDKNEELMDRKEEDREFPPLRKKKGGRRR</sequence>
<evidence type="ECO:0000256" key="1">
    <source>
        <dbReference type="SAM" id="MobiDB-lite"/>
    </source>
</evidence>
<keyword evidence="3" id="KW-1185">Reference proteome</keyword>
<accession>A0A9P0AHL4</accession>
<feature type="compositionally biased region" description="Basic residues" evidence="1">
    <location>
        <begin position="318"/>
        <end position="327"/>
    </location>
</feature>
<evidence type="ECO:0000313" key="2">
    <source>
        <dbReference type="EMBL" id="CAH0390880.1"/>
    </source>
</evidence>
<dbReference type="EMBL" id="OU963866">
    <property type="protein sequence ID" value="CAH0390880.1"/>
    <property type="molecule type" value="Genomic_DNA"/>
</dbReference>
<feature type="region of interest" description="Disordered" evidence="1">
    <location>
        <begin position="138"/>
        <end position="164"/>
    </location>
</feature>
<feature type="region of interest" description="Disordered" evidence="1">
    <location>
        <begin position="303"/>
        <end position="327"/>
    </location>
</feature>
<proteinExistence type="predicted"/>
<feature type="compositionally biased region" description="Basic and acidic residues" evidence="1">
    <location>
        <begin position="303"/>
        <end position="317"/>
    </location>
</feature>
<dbReference type="Proteomes" id="UP001152759">
    <property type="component" value="Chromosome 5"/>
</dbReference>
<feature type="compositionally biased region" description="Basic and acidic residues" evidence="1">
    <location>
        <begin position="138"/>
        <end position="156"/>
    </location>
</feature>
<organism evidence="2 3">
    <name type="scientific">Bemisia tabaci</name>
    <name type="common">Sweetpotato whitefly</name>
    <name type="synonym">Aleurodes tabaci</name>
    <dbReference type="NCBI Taxonomy" id="7038"/>
    <lineage>
        <taxon>Eukaryota</taxon>
        <taxon>Metazoa</taxon>
        <taxon>Ecdysozoa</taxon>
        <taxon>Arthropoda</taxon>
        <taxon>Hexapoda</taxon>
        <taxon>Insecta</taxon>
        <taxon>Pterygota</taxon>
        <taxon>Neoptera</taxon>
        <taxon>Paraneoptera</taxon>
        <taxon>Hemiptera</taxon>
        <taxon>Sternorrhyncha</taxon>
        <taxon>Aleyrodoidea</taxon>
        <taxon>Aleyrodidae</taxon>
        <taxon>Aleyrodinae</taxon>
        <taxon>Bemisia</taxon>
    </lineage>
</organism>
<evidence type="ECO:0000313" key="3">
    <source>
        <dbReference type="Proteomes" id="UP001152759"/>
    </source>
</evidence>
<name>A0A9P0AHL4_BEMTA</name>
<dbReference type="AlphaFoldDB" id="A0A9P0AHL4"/>